<dbReference type="STRING" id="1338011.BD94_2086"/>
<dbReference type="RefSeq" id="WP_024564319.1">
    <property type="nucleotide sequence ID" value="NZ_CP007547.1"/>
</dbReference>
<evidence type="ECO:0008006" key="3">
    <source>
        <dbReference type="Google" id="ProtNLM"/>
    </source>
</evidence>
<dbReference type="eggNOG" id="ENOG50332VZ">
    <property type="taxonomic scope" value="Bacteria"/>
</dbReference>
<name>A0A077EE69_9FLAO</name>
<protein>
    <recommendedName>
        <fullName evidence="3">DUF4303 domain-containing protein</fullName>
    </recommendedName>
</protein>
<gene>
    <name evidence="1" type="ORF">BD94_2086</name>
</gene>
<proteinExistence type="predicted"/>
<dbReference type="KEGG" id="eao:BD94_2086"/>
<reference evidence="1" key="1">
    <citation type="journal article" date="2013" name="Lancet">
        <title>First case of E anophelis outbreak in an intensive-care unit.</title>
        <authorList>
            <person name="Teo J."/>
            <person name="Tan S.Y."/>
            <person name="Tay M."/>
            <person name="Ding Y."/>
            <person name="Kjelleberg S."/>
            <person name="Givskov M."/>
            <person name="Lin R.T."/>
            <person name="Yang L."/>
        </authorList>
    </citation>
    <scope>NUCLEOTIDE SEQUENCE [LARGE SCALE GENOMIC DNA]</scope>
    <source>
        <strain evidence="1">NUHP1</strain>
    </source>
</reference>
<organism evidence="1 2">
    <name type="scientific">Elizabethkingia anophelis NUHP1</name>
    <dbReference type="NCBI Taxonomy" id="1338011"/>
    <lineage>
        <taxon>Bacteria</taxon>
        <taxon>Pseudomonadati</taxon>
        <taxon>Bacteroidota</taxon>
        <taxon>Flavobacteriia</taxon>
        <taxon>Flavobacteriales</taxon>
        <taxon>Weeksellaceae</taxon>
        <taxon>Elizabethkingia</taxon>
    </lineage>
</organism>
<dbReference type="EMBL" id="CP007547">
    <property type="protein sequence ID" value="AIL45861.1"/>
    <property type="molecule type" value="Genomic_DNA"/>
</dbReference>
<dbReference type="AlphaFoldDB" id="A0A077EE69"/>
<accession>A0A077EE69</accession>
<evidence type="ECO:0000313" key="1">
    <source>
        <dbReference type="EMBL" id="AIL45861.1"/>
    </source>
</evidence>
<reference evidence="1" key="2">
    <citation type="journal article" date="2015" name="Genome Biol. Evol.">
        <title>Complete Genome Sequence and Transcriptomic Analysis of the Novel Pathogen Elizabethkingia anophelis in Response to Oxidative Stress.</title>
        <authorList>
            <person name="Li Y."/>
            <person name="Liu Y."/>
            <person name="Chew S.C."/>
            <person name="Tay M."/>
            <person name="Salido M.M."/>
            <person name="Teo J."/>
            <person name="Lauro F.M."/>
            <person name="Givskov M."/>
            <person name="Yang L."/>
        </authorList>
    </citation>
    <scope>NUCLEOTIDE SEQUENCE</scope>
    <source>
        <strain evidence="1">NUHP1</strain>
    </source>
</reference>
<dbReference type="Proteomes" id="UP000028933">
    <property type="component" value="Chromosome"/>
</dbReference>
<sequence length="288" mass="32943">MSKSNSKIKLSEEEALKIIVDLDQIVVSLDKIKSHFAEDNNFQKHDKTLSDYIINEKVNQTLAQIRGLISSKFSLSVGEDDMDDLERACSTNRYWTPENNEMDTVSVNPENWHETNLPVLSGLIVNEFDFFHQFFSKKGQNMYAFALILDDDCLTAYSAVSTTESLKKIHKNKEWDAPEWCLCVSQGAVKEGVDTFTKLLLDRYRKDIVPLFQQGFDYASERQKNLQLFTDALRIAKQELVKKYGNLVEEMAFYISIPGEPIVEKNTALAINSEGNTKVKELLDSLYI</sequence>
<dbReference type="HOGENOM" id="CLU_969453_0_0_10"/>
<evidence type="ECO:0000313" key="2">
    <source>
        <dbReference type="Proteomes" id="UP000028933"/>
    </source>
</evidence>